<reference evidence="4 5" key="1">
    <citation type="submission" date="2020-09" db="EMBL/GenBank/DDBJ databases">
        <title>Characterization of Treponema spp. from bovine digital dermatitis in Korea.</title>
        <authorList>
            <person name="Espiritu H.M."/>
            <person name="Cho Y.I."/>
            <person name="Mamuad L."/>
        </authorList>
    </citation>
    <scope>NUCLEOTIDE SEQUENCE [LARGE SCALE GENOMIC DNA]</scope>
    <source>
        <strain evidence="4 5">KS1</strain>
    </source>
</reference>
<evidence type="ECO:0000313" key="4">
    <source>
        <dbReference type="EMBL" id="QOW61940.1"/>
    </source>
</evidence>
<sequence>MKKNKIIASLIFFVSLFSVMPVYAEDEKIDRTPDPYGIEEFNTWQKDLRRFEIISFGALPFVSLLSFWTYDIIRSVKHKGDPAYKPWPLKNPEIAVPLTDDEQKKVFFAAVGISVGIALIDFSYRAIKREIKKKKLKEEKLNSEEPIILIPIIDGASPSNEKDEKPQEKSSNEDKTSKENETPEQ</sequence>
<feature type="region of interest" description="Disordered" evidence="1">
    <location>
        <begin position="152"/>
        <end position="185"/>
    </location>
</feature>
<dbReference type="AlphaFoldDB" id="A0A7S7AX27"/>
<feature type="chain" id="PRO_5035175228" evidence="3">
    <location>
        <begin position="25"/>
        <end position="185"/>
    </location>
</feature>
<dbReference type="RefSeq" id="WP_024467291.1">
    <property type="nucleotide sequence ID" value="NZ_CP045670.1"/>
</dbReference>
<feature type="compositionally biased region" description="Basic and acidic residues" evidence="1">
    <location>
        <begin position="160"/>
        <end position="185"/>
    </location>
</feature>
<evidence type="ECO:0000256" key="1">
    <source>
        <dbReference type="SAM" id="MobiDB-lite"/>
    </source>
</evidence>
<proteinExistence type="predicted"/>
<dbReference type="Proteomes" id="UP000593915">
    <property type="component" value="Chromosome"/>
</dbReference>
<dbReference type="EMBL" id="CP061839">
    <property type="protein sequence ID" value="QOW61940.1"/>
    <property type="molecule type" value="Genomic_DNA"/>
</dbReference>
<protein>
    <submittedName>
        <fullName evidence="4">Uncharacterized protein</fullName>
    </submittedName>
</protein>
<feature type="transmembrane region" description="Helical" evidence="2">
    <location>
        <begin position="106"/>
        <end position="127"/>
    </location>
</feature>
<keyword evidence="2" id="KW-0472">Membrane</keyword>
<name>A0A7S7AX27_9SPIR</name>
<accession>A0A7S7AX27</accession>
<keyword evidence="2" id="KW-0812">Transmembrane</keyword>
<evidence type="ECO:0000256" key="3">
    <source>
        <dbReference type="SAM" id="SignalP"/>
    </source>
</evidence>
<keyword evidence="3" id="KW-0732">Signal</keyword>
<feature type="signal peptide" evidence="3">
    <location>
        <begin position="1"/>
        <end position="24"/>
    </location>
</feature>
<evidence type="ECO:0000313" key="5">
    <source>
        <dbReference type="Proteomes" id="UP000593915"/>
    </source>
</evidence>
<gene>
    <name evidence="4" type="ORF">IFE08_06270</name>
</gene>
<organism evidence="4 5">
    <name type="scientific">Treponema pedis</name>
    <dbReference type="NCBI Taxonomy" id="409322"/>
    <lineage>
        <taxon>Bacteria</taxon>
        <taxon>Pseudomonadati</taxon>
        <taxon>Spirochaetota</taxon>
        <taxon>Spirochaetia</taxon>
        <taxon>Spirochaetales</taxon>
        <taxon>Treponemataceae</taxon>
        <taxon>Treponema</taxon>
    </lineage>
</organism>
<evidence type="ECO:0000256" key="2">
    <source>
        <dbReference type="SAM" id="Phobius"/>
    </source>
</evidence>
<keyword evidence="2" id="KW-1133">Transmembrane helix</keyword>